<proteinExistence type="inferred from homology"/>
<reference evidence="8" key="1">
    <citation type="submission" date="2016-10" db="EMBL/GenBank/DDBJ databases">
        <authorList>
            <person name="Varghese N."/>
            <person name="Submissions S."/>
        </authorList>
    </citation>
    <scope>NUCLEOTIDE SEQUENCE [LARGE SCALE GENOMIC DNA]</scope>
    <source>
        <strain evidence="8">Nm71</strain>
    </source>
</reference>
<dbReference type="InterPro" id="IPR029753">
    <property type="entry name" value="D-isomer_DH_CS"/>
</dbReference>
<keyword evidence="8" id="KW-1185">Reference proteome</keyword>
<feature type="domain" description="D-isomer specific 2-hydroxyacid dehydrogenase catalytic" evidence="5">
    <location>
        <begin position="27"/>
        <end position="314"/>
    </location>
</feature>
<dbReference type="PANTHER" id="PTHR43761:SF1">
    <property type="entry name" value="D-ISOMER SPECIFIC 2-HYDROXYACID DEHYDROGENASE CATALYTIC DOMAIN-CONTAINING PROTEIN-RELATED"/>
    <property type="match status" value="1"/>
</dbReference>
<evidence type="ECO:0000256" key="1">
    <source>
        <dbReference type="ARBA" id="ARBA00005854"/>
    </source>
</evidence>
<dbReference type="GO" id="GO:0016616">
    <property type="term" value="F:oxidoreductase activity, acting on the CH-OH group of donors, NAD or NADP as acceptor"/>
    <property type="evidence" value="ECO:0007669"/>
    <property type="project" value="InterPro"/>
</dbReference>
<gene>
    <name evidence="7" type="ORF">SAMN05216326_1134</name>
</gene>
<feature type="domain" description="D-isomer specific 2-hydroxyacid dehydrogenase NAD-binding" evidence="6">
    <location>
        <begin position="108"/>
        <end position="286"/>
    </location>
</feature>
<dbReference type="InterPro" id="IPR006140">
    <property type="entry name" value="D-isomer_DH_NAD-bd"/>
</dbReference>
<evidence type="ECO:0000256" key="3">
    <source>
        <dbReference type="ARBA" id="ARBA00023027"/>
    </source>
</evidence>
<dbReference type="CDD" id="cd12162">
    <property type="entry name" value="2-Hacid_dh_4"/>
    <property type="match status" value="1"/>
</dbReference>
<dbReference type="EMBL" id="FOIA01000013">
    <property type="protein sequence ID" value="SET13887.1"/>
    <property type="molecule type" value="Genomic_DNA"/>
</dbReference>
<evidence type="ECO:0000256" key="4">
    <source>
        <dbReference type="RuleBase" id="RU003719"/>
    </source>
</evidence>
<dbReference type="OrthoDB" id="9805416at2"/>
<organism evidence="7 8">
    <name type="scientific">Nitrosomonas marina</name>
    <dbReference type="NCBI Taxonomy" id="917"/>
    <lineage>
        <taxon>Bacteria</taxon>
        <taxon>Pseudomonadati</taxon>
        <taxon>Pseudomonadota</taxon>
        <taxon>Betaproteobacteria</taxon>
        <taxon>Nitrosomonadales</taxon>
        <taxon>Nitrosomonadaceae</taxon>
        <taxon>Nitrosomonas</taxon>
    </lineage>
</organism>
<dbReference type="Pfam" id="PF02826">
    <property type="entry name" value="2-Hacid_dh_C"/>
    <property type="match status" value="1"/>
</dbReference>
<evidence type="ECO:0000313" key="8">
    <source>
        <dbReference type="Proteomes" id="UP000199345"/>
    </source>
</evidence>
<dbReference type="Proteomes" id="UP000199345">
    <property type="component" value="Unassembled WGS sequence"/>
</dbReference>
<keyword evidence="3" id="KW-0520">NAD</keyword>
<dbReference type="Gene3D" id="3.40.50.720">
    <property type="entry name" value="NAD(P)-binding Rossmann-like Domain"/>
    <property type="match status" value="2"/>
</dbReference>
<evidence type="ECO:0000259" key="5">
    <source>
        <dbReference type="Pfam" id="PF00389"/>
    </source>
</evidence>
<dbReference type="PROSITE" id="PS00670">
    <property type="entry name" value="D_2_HYDROXYACID_DH_2"/>
    <property type="match status" value="1"/>
</dbReference>
<protein>
    <submittedName>
        <fullName evidence="7">Glycerate dehydrogenase</fullName>
    </submittedName>
</protein>
<dbReference type="InterPro" id="IPR050418">
    <property type="entry name" value="D-iso_2-hydroxyacid_DH_PdxB"/>
</dbReference>
<name>A0A1I0C4K3_9PROT</name>
<dbReference type="AlphaFoldDB" id="A0A1I0C4K3"/>
<dbReference type="RefSeq" id="WP_090658188.1">
    <property type="nucleotide sequence ID" value="NZ_FOIA01000013.1"/>
</dbReference>
<dbReference type="NCBIfam" id="NF005069">
    <property type="entry name" value="PRK06487.1"/>
    <property type="match status" value="1"/>
</dbReference>
<dbReference type="SUPFAM" id="SSF51735">
    <property type="entry name" value="NAD(P)-binding Rossmann-fold domains"/>
    <property type="match status" value="1"/>
</dbReference>
<dbReference type="InterPro" id="IPR006139">
    <property type="entry name" value="D-isomer_2_OHA_DH_cat_dom"/>
</dbReference>
<evidence type="ECO:0000259" key="6">
    <source>
        <dbReference type="Pfam" id="PF02826"/>
    </source>
</evidence>
<evidence type="ECO:0000313" key="7">
    <source>
        <dbReference type="EMBL" id="SET13887.1"/>
    </source>
</evidence>
<dbReference type="InterPro" id="IPR036291">
    <property type="entry name" value="NAD(P)-bd_dom_sf"/>
</dbReference>
<comment type="similarity">
    <text evidence="1 4">Belongs to the D-isomer specific 2-hydroxyacid dehydrogenase family.</text>
</comment>
<dbReference type="Pfam" id="PF00389">
    <property type="entry name" value="2-Hacid_dh"/>
    <property type="match status" value="1"/>
</dbReference>
<keyword evidence="2 4" id="KW-0560">Oxidoreductase</keyword>
<dbReference type="GO" id="GO:0051287">
    <property type="term" value="F:NAD binding"/>
    <property type="evidence" value="ECO:0007669"/>
    <property type="project" value="InterPro"/>
</dbReference>
<sequence length="326" mass="36341">MSAVFLDFGSVTRGDMDCTALERAISPWKFHDETDPDQVAERIRNAEVVVCNKFSMTRDIINSAHRLKLICIAATGYNNIDLATAAERNIPVCNVRGYATPAVVQHVFMLMLNLSCNFEPYRQLVNDGRWQTSRHFCPLDFSIQELSGKVLGIIGFGELGRAVSEVAGAFGMHVLVADHKGQPPRAGRTAFDNVLQQSDFITLHCPLLDETRHLIGQRELSLIKPTAFLINTARGAIVNEDDLLHALITGRIAGAGLDVLPEEPPSHDNRLLQYRQPNLIITPHVAWASKESRQRLLNQIADNIDNFFHHKPFNQVTTTTDTTDSH</sequence>
<accession>A0A1I0C4K3</accession>
<dbReference type="SUPFAM" id="SSF52283">
    <property type="entry name" value="Formate/glycerate dehydrogenase catalytic domain-like"/>
    <property type="match status" value="1"/>
</dbReference>
<evidence type="ECO:0000256" key="2">
    <source>
        <dbReference type="ARBA" id="ARBA00023002"/>
    </source>
</evidence>
<dbReference type="PANTHER" id="PTHR43761">
    <property type="entry name" value="D-ISOMER SPECIFIC 2-HYDROXYACID DEHYDROGENASE FAMILY PROTEIN (AFU_ORTHOLOGUE AFUA_1G13630)"/>
    <property type="match status" value="1"/>
</dbReference>